<dbReference type="AlphaFoldDB" id="A0A392USI5"/>
<name>A0A392USI5_9FABA</name>
<evidence type="ECO:0000313" key="1">
    <source>
        <dbReference type="EMBL" id="MCI75456.1"/>
    </source>
</evidence>
<comment type="caution">
    <text evidence="1">The sequence shown here is derived from an EMBL/GenBank/DDBJ whole genome shotgun (WGS) entry which is preliminary data.</text>
</comment>
<evidence type="ECO:0000313" key="2">
    <source>
        <dbReference type="Proteomes" id="UP000265520"/>
    </source>
</evidence>
<feature type="non-terminal residue" evidence="1">
    <location>
        <position position="1"/>
    </location>
</feature>
<organism evidence="1 2">
    <name type="scientific">Trifolium medium</name>
    <dbReference type="NCBI Taxonomy" id="97028"/>
    <lineage>
        <taxon>Eukaryota</taxon>
        <taxon>Viridiplantae</taxon>
        <taxon>Streptophyta</taxon>
        <taxon>Embryophyta</taxon>
        <taxon>Tracheophyta</taxon>
        <taxon>Spermatophyta</taxon>
        <taxon>Magnoliopsida</taxon>
        <taxon>eudicotyledons</taxon>
        <taxon>Gunneridae</taxon>
        <taxon>Pentapetalae</taxon>
        <taxon>rosids</taxon>
        <taxon>fabids</taxon>
        <taxon>Fabales</taxon>
        <taxon>Fabaceae</taxon>
        <taxon>Papilionoideae</taxon>
        <taxon>50 kb inversion clade</taxon>
        <taxon>NPAAA clade</taxon>
        <taxon>Hologalegina</taxon>
        <taxon>IRL clade</taxon>
        <taxon>Trifolieae</taxon>
        <taxon>Trifolium</taxon>
    </lineage>
</organism>
<dbReference type="Proteomes" id="UP000265520">
    <property type="component" value="Unassembled WGS sequence"/>
</dbReference>
<dbReference type="EMBL" id="LXQA010883239">
    <property type="protein sequence ID" value="MCI75456.1"/>
    <property type="molecule type" value="Genomic_DNA"/>
</dbReference>
<sequence length="39" mass="4287">NRILVVALFMARRAELDGARRRLCYVVAEASAGRAARSP</sequence>
<proteinExistence type="predicted"/>
<reference evidence="1 2" key="1">
    <citation type="journal article" date="2018" name="Front. Plant Sci.">
        <title>Red Clover (Trifolium pratense) and Zigzag Clover (T. medium) - A Picture of Genomic Similarities and Differences.</title>
        <authorList>
            <person name="Dluhosova J."/>
            <person name="Istvanek J."/>
            <person name="Nedelnik J."/>
            <person name="Repkova J."/>
        </authorList>
    </citation>
    <scope>NUCLEOTIDE SEQUENCE [LARGE SCALE GENOMIC DNA]</scope>
    <source>
        <strain evidence="2">cv. 10/8</strain>
        <tissue evidence="1">Leaf</tissue>
    </source>
</reference>
<accession>A0A392USI5</accession>
<protein>
    <submittedName>
        <fullName evidence="1">Uncharacterized protein</fullName>
    </submittedName>
</protein>
<keyword evidence="2" id="KW-1185">Reference proteome</keyword>